<dbReference type="Proteomes" id="UP000244890">
    <property type="component" value="Chromosome"/>
</dbReference>
<organism evidence="1 2">
    <name type="scientific">Helicobacter apodemus</name>
    <dbReference type="NCBI Taxonomy" id="135569"/>
    <lineage>
        <taxon>Bacteria</taxon>
        <taxon>Pseudomonadati</taxon>
        <taxon>Campylobacterota</taxon>
        <taxon>Epsilonproteobacteria</taxon>
        <taxon>Campylobacterales</taxon>
        <taxon>Helicobacteraceae</taxon>
        <taxon>Helicobacter</taxon>
    </lineage>
</organism>
<dbReference type="RefSeq" id="WP_108911093.1">
    <property type="nucleotide sequence ID" value="NZ_CP021886.1"/>
</dbReference>
<protein>
    <submittedName>
        <fullName evidence="1">Uncharacterized protein</fullName>
    </submittedName>
</protein>
<sequence>MLPFKSFGTHRFLSLIPKELLTPFSVVGVKEHCAYAIDYAYKTLKKHQRIQTLTLILPSLLSKQELKTLDNIQKYGCKSYFFLRKKDLSFEDSKALSQLGMVFYYNL</sequence>
<evidence type="ECO:0000313" key="2">
    <source>
        <dbReference type="Proteomes" id="UP000244890"/>
    </source>
</evidence>
<name>A0A2U8FFQ4_9HELI</name>
<evidence type="ECO:0000313" key="1">
    <source>
        <dbReference type="EMBL" id="AWI34265.1"/>
    </source>
</evidence>
<reference evidence="1 2" key="1">
    <citation type="submission" date="2017-06" db="EMBL/GenBank/DDBJ databases">
        <title>Complete genome of Helicobacter apodemus.</title>
        <authorList>
            <person name="Cho S."/>
        </authorList>
    </citation>
    <scope>NUCLEOTIDE SEQUENCE [LARGE SCALE GENOMIC DNA]</scope>
    <source>
        <strain evidence="2">SNUVETPUB-15-01</strain>
    </source>
</reference>
<accession>A0A2U8FFQ4</accession>
<proteinExistence type="predicted"/>
<dbReference type="EMBL" id="CP021886">
    <property type="protein sequence ID" value="AWI34265.1"/>
    <property type="molecule type" value="Genomic_DNA"/>
</dbReference>
<gene>
    <name evidence="1" type="ORF">CDV25_05440</name>
</gene>
<dbReference type="KEGG" id="had:CDV25_05440"/>
<dbReference type="OrthoDB" id="5328427at2"/>
<dbReference type="AlphaFoldDB" id="A0A2U8FFQ4"/>